<gene>
    <name evidence="1" type="ORF">g.154874</name>
</gene>
<dbReference type="AlphaFoldDB" id="A0A2S2PDX1"/>
<sequence length="106" mass="12835">MYYSSPSERFGRNYVRRFYVRQLNTVLFGDSGRFVDSIRRKDDCERLLEVFGNDLCRYYAHRSRILFVENPSNNWIMSKGRVLGRYDQLNRIFDRIPSNVFNIVYD</sequence>
<protein>
    <submittedName>
        <fullName evidence="1">Uncharacterized protein</fullName>
    </submittedName>
</protein>
<name>A0A2S2PDX1_SCHGA</name>
<organism evidence="1">
    <name type="scientific">Schizaphis graminum</name>
    <name type="common">Green bug aphid</name>
    <dbReference type="NCBI Taxonomy" id="13262"/>
    <lineage>
        <taxon>Eukaryota</taxon>
        <taxon>Metazoa</taxon>
        <taxon>Ecdysozoa</taxon>
        <taxon>Arthropoda</taxon>
        <taxon>Hexapoda</taxon>
        <taxon>Insecta</taxon>
        <taxon>Pterygota</taxon>
        <taxon>Neoptera</taxon>
        <taxon>Paraneoptera</taxon>
        <taxon>Hemiptera</taxon>
        <taxon>Sternorrhyncha</taxon>
        <taxon>Aphidomorpha</taxon>
        <taxon>Aphidoidea</taxon>
        <taxon>Aphididae</taxon>
        <taxon>Aphidini</taxon>
        <taxon>Schizaphis</taxon>
    </lineage>
</organism>
<proteinExistence type="predicted"/>
<accession>A0A2S2PDX1</accession>
<evidence type="ECO:0000313" key="1">
    <source>
        <dbReference type="EMBL" id="MBY27653.1"/>
    </source>
</evidence>
<dbReference type="EMBL" id="GGMR01015034">
    <property type="protein sequence ID" value="MBY27653.1"/>
    <property type="molecule type" value="Transcribed_RNA"/>
</dbReference>
<reference evidence="1" key="1">
    <citation type="submission" date="2018-04" db="EMBL/GenBank/DDBJ databases">
        <title>Transcriptome of Schizaphis graminum biotype I.</title>
        <authorList>
            <person name="Scully E.D."/>
            <person name="Geib S.M."/>
            <person name="Palmer N.A."/>
            <person name="Koch K."/>
            <person name="Bradshaw J."/>
            <person name="Heng-Moss T."/>
            <person name="Sarath G."/>
        </authorList>
    </citation>
    <scope>NUCLEOTIDE SEQUENCE</scope>
</reference>